<name>A0AC34PYI2_9BILA</name>
<organism evidence="1 2">
    <name type="scientific">Panagrolaimus sp. JU765</name>
    <dbReference type="NCBI Taxonomy" id="591449"/>
    <lineage>
        <taxon>Eukaryota</taxon>
        <taxon>Metazoa</taxon>
        <taxon>Ecdysozoa</taxon>
        <taxon>Nematoda</taxon>
        <taxon>Chromadorea</taxon>
        <taxon>Rhabditida</taxon>
        <taxon>Tylenchina</taxon>
        <taxon>Panagrolaimomorpha</taxon>
        <taxon>Panagrolaimoidea</taxon>
        <taxon>Panagrolaimidae</taxon>
        <taxon>Panagrolaimus</taxon>
    </lineage>
</organism>
<sequence length="332" mass="37951">MRFVGNSGKTAKTRRGKKILIKRAPHVRENDKQSLIVHGSKTSPVLKEVMEYFFTLKKPLATHLKWHHPYHLFEDVTEIERFASKYDSSLFLFGSHQKKRPDTLVFGRLYDGHLLDMFELRVTNYVPASHFKQPAPLFGIKPCILLQGTLFESDENHKRLGNLMIDWFRGPKVPHVRLQGLELIISFTAVEGKGPKVPHVRLHGLELISSFAAVEGKFLFRVYRSELKKSATKTPRVELVECGPSIDFVLDRKQIASDSLFKEANRVPDQLRVKPRKNLSQDVLGTKHGRIHLGRQEINRIQTRKVKALRKRATTGPNSIPVAGNRGEAMEE</sequence>
<evidence type="ECO:0000313" key="1">
    <source>
        <dbReference type="Proteomes" id="UP000887576"/>
    </source>
</evidence>
<dbReference type="Proteomes" id="UP000887576">
    <property type="component" value="Unplaced"/>
</dbReference>
<proteinExistence type="predicted"/>
<accession>A0AC34PYI2</accession>
<evidence type="ECO:0000313" key="2">
    <source>
        <dbReference type="WBParaSite" id="JU765_v2.g11118.t1"/>
    </source>
</evidence>
<protein>
    <submittedName>
        <fullName evidence="2">Ribosome production factor 2 homolog</fullName>
    </submittedName>
</protein>
<dbReference type="WBParaSite" id="JU765_v2.g11118.t1">
    <property type="protein sequence ID" value="JU765_v2.g11118.t1"/>
    <property type="gene ID" value="JU765_v2.g11118"/>
</dbReference>
<reference evidence="2" key="1">
    <citation type="submission" date="2022-11" db="UniProtKB">
        <authorList>
            <consortium name="WormBaseParasite"/>
        </authorList>
    </citation>
    <scope>IDENTIFICATION</scope>
</reference>